<dbReference type="InterPro" id="IPR001647">
    <property type="entry name" value="HTH_TetR"/>
</dbReference>
<dbReference type="Pfam" id="PF00440">
    <property type="entry name" value="TetR_N"/>
    <property type="match status" value="1"/>
</dbReference>
<dbReference type="GO" id="GO:0003700">
    <property type="term" value="F:DNA-binding transcription factor activity"/>
    <property type="evidence" value="ECO:0007669"/>
    <property type="project" value="TreeGrafter"/>
</dbReference>
<evidence type="ECO:0000256" key="2">
    <source>
        <dbReference type="PROSITE-ProRule" id="PRU00335"/>
    </source>
</evidence>
<dbReference type="InterPro" id="IPR023772">
    <property type="entry name" value="DNA-bd_HTH_TetR-type_CS"/>
</dbReference>
<dbReference type="PROSITE" id="PS50977">
    <property type="entry name" value="HTH_TETR_2"/>
    <property type="match status" value="1"/>
</dbReference>
<dbReference type="PRINTS" id="PR00455">
    <property type="entry name" value="HTHTETR"/>
</dbReference>
<name>A0A3E0WX40_9GAMM</name>
<dbReference type="SUPFAM" id="SSF48498">
    <property type="entry name" value="Tetracyclin repressor-like, C-terminal domain"/>
    <property type="match status" value="1"/>
</dbReference>
<keyword evidence="1 2" id="KW-0238">DNA-binding</keyword>
<dbReference type="EMBL" id="NFZW01000009">
    <property type="protein sequence ID" value="RFA36487.1"/>
    <property type="molecule type" value="Genomic_DNA"/>
</dbReference>
<reference evidence="5" key="1">
    <citation type="submission" date="2017-05" db="EMBL/GenBank/DDBJ databases">
        <authorList>
            <person name="Sharma S."/>
            <person name="Sidhu C."/>
            <person name="Pinnaka A.K."/>
        </authorList>
    </citation>
    <scope>NUCLEOTIDE SEQUENCE [LARGE SCALE GENOMIC DNA]</scope>
    <source>
        <strain evidence="5">AK93</strain>
    </source>
</reference>
<protein>
    <recommendedName>
        <fullName evidence="3">HTH tetR-type domain-containing protein</fullName>
    </recommendedName>
</protein>
<evidence type="ECO:0000259" key="3">
    <source>
        <dbReference type="PROSITE" id="PS50977"/>
    </source>
</evidence>
<dbReference type="GO" id="GO:0000976">
    <property type="term" value="F:transcription cis-regulatory region binding"/>
    <property type="evidence" value="ECO:0007669"/>
    <property type="project" value="TreeGrafter"/>
</dbReference>
<dbReference type="OrthoDB" id="2356263at2"/>
<keyword evidence="5" id="KW-1185">Reference proteome</keyword>
<dbReference type="Gene3D" id="1.10.357.10">
    <property type="entry name" value="Tetracycline Repressor, domain 2"/>
    <property type="match status" value="1"/>
</dbReference>
<dbReference type="PANTHER" id="PTHR30055:SF235">
    <property type="entry name" value="TRANSCRIPTIONAL REGULATORY PROTEIN"/>
    <property type="match status" value="1"/>
</dbReference>
<dbReference type="InterPro" id="IPR036271">
    <property type="entry name" value="Tet_transcr_reg_TetR-rel_C_sf"/>
</dbReference>
<proteinExistence type="predicted"/>
<dbReference type="PROSITE" id="PS01081">
    <property type="entry name" value="HTH_TETR_1"/>
    <property type="match status" value="1"/>
</dbReference>
<feature type="domain" description="HTH tetR-type" evidence="3">
    <location>
        <begin position="16"/>
        <end position="76"/>
    </location>
</feature>
<feature type="DNA-binding region" description="H-T-H motif" evidence="2">
    <location>
        <begin position="39"/>
        <end position="58"/>
    </location>
</feature>
<dbReference type="PANTHER" id="PTHR30055">
    <property type="entry name" value="HTH-TYPE TRANSCRIPTIONAL REGULATOR RUTR"/>
    <property type="match status" value="1"/>
</dbReference>
<evidence type="ECO:0000313" key="4">
    <source>
        <dbReference type="EMBL" id="RFA36487.1"/>
    </source>
</evidence>
<dbReference type="Proteomes" id="UP000256763">
    <property type="component" value="Unassembled WGS sequence"/>
</dbReference>
<evidence type="ECO:0000256" key="1">
    <source>
        <dbReference type="ARBA" id="ARBA00023125"/>
    </source>
</evidence>
<dbReference type="InterPro" id="IPR009057">
    <property type="entry name" value="Homeodomain-like_sf"/>
</dbReference>
<dbReference type="SUPFAM" id="SSF46689">
    <property type="entry name" value="Homeodomain-like"/>
    <property type="match status" value="1"/>
</dbReference>
<accession>A0A3E0WX40</accession>
<sequence length="232" mass="26111">MKAIRCRGDSRLAQQADTKERILDAAEALFSEHGFVNTSMRSITQSANVNLAAVNYHFGSKEELIKAVFARRLLPLNEERIRRLDDVLAQGVTLERLLEAFIAPHLELSQDHEEVGDRFVRLIGRGYTDHAEFLRDHIHQLNKPCVARFKEAFAAELPHLPRKELSWRLHFLVGAVAHTMAGPDMIRLMAGRRISDHGNAQALVQRLIPFLAAGLQAPLPESLPDLELRHAG</sequence>
<dbReference type="InterPro" id="IPR050109">
    <property type="entry name" value="HTH-type_TetR-like_transc_reg"/>
</dbReference>
<dbReference type="InterPro" id="IPR041586">
    <property type="entry name" value="PsrA_TetR_C"/>
</dbReference>
<dbReference type="Pfam" id="PF17939">
    <property type="entry name" value="TetR_C_30"/>
    <property type="match status" value="1"/>
</dbReference>
<organism evidence="4 5">
    <name type="scientific">Alkalilimnicola ehrlichii</name>
    <dbReference type="NCBI Taxonomy" id="351052"/>
    <lineage>
        <taxon>Bacteria</taxon>
        <taxon>Pseudomonadati</taxon>
        <taxon>Pseudomonadota</taxon>
        <taxon>Gammaproteobacteria</taxon>
        <taxon>Chromatiales</taxon>
        <taxon>Ectothiorhodospiraceae</taxon>
        <taxon>Alkalilimnicola</taxon>
    </lineage>
</organism>
<gene>
    <name evidence="4" type="ORF">CAL65_10955</name>
</gene>
<comment type="caution">
    <text evidence="4">The sequence shown here is derived from an EMBL/GenBank/DDBJ whole genome shotgun (WGS) entry which is preliminary data.</text>
</comment>
<evidence type="ECO:0000313" key="5">
    <source>
        <dbReference type="Proteomes" id="UP000256763"/>
    </source>
</evidence>
<dbReference type="AlphaFoldDB" id="A0A3E0WX40"/>